<name>A0A445MQS8_9BACT</name>
<evidence type="ECO:0000313" key="1">
    <source>
        <dbReference type="EMBL" id="SPD71813.1"/>
    </source>
</evidence>
<dbReference type="EMBL" id="OJIN01000008">
    <property type="protein sequence ID" value="SPD71813.1"/>
    <property type="molecule type" value="Genomic_DNA"/>
</dbReference>
<gene>
    <name evidence="1" type="ORF">PITCH_A1050013</name>
</gene>
<protein>
    <submittedName>
        <fullName evidence="1">Uncharacterized protein</fullName>
    </submittedName>
</protein>
<accession>A0A445MQS8</accession>
<organism evidence="1">
    <name type="scientific">uncultured Desulfobacterium sp</name>
    <dbReference type="NCBI Taxonomy" id="201089"/>
    <lineage>
        <taxon>Bacteria</taxon>
        <taxon>Pseudomonadati</taxon>
        <taxon>Thermodesulfobacteriota</taxon>
        <taxon>Desulfobacteria</taxon>
        <taxon>Desulfobacterales</taxon>
        <taxon>Desulfobacteriaceae</taxon>
        <taxon>Desulfobacterium</taxon>
        <taxon>environmental samples</taxon>
    </lineage>
</organism>
<proteinExistence type="predicted"/>
<sequence>MDANDVIVECIYVLEEYYKIPRSEIVGKLSAILNFSGIVNSNKSQLIKAPLNSSSTNIDIIDCILAAHSSPPKTVASVGKDMNKIKTICDNLQAM</sequence>
<dbReference type="AlphaFoldDB" id="A0A445MQS8"/>
<reference evidence="1" key="1">
    <citation type="submission" date="2018-01" db="EMBL/GenBank/DDBJ databases">
        <authorList>
            <person name="Regsiter A."/>
            <person name="William W."/>
        </authorList>
    </citation>
    <scope>NUCLEOTIDE SEQUENCE</scope>
    <source>
        <strain evidence="1">TRIP AH-1</strain>
    </source>
</reference>